<dbReference type="Gene3D" id="2.170.130.10">
    <property type="entry name" value="TonB-dependent receptor, plug domain"/>
    <property type="match status" value="1"/>
</dbReference>
<dbReference type="GO" id="GO:0015344">
    <property type="term" value="F:siderophore uptake transmembrane transporter activity"/>
    <property type="evidence" value="ECO:0007669"/>
    <property type="project" value="TreeGrafter"/>
</dbReference>
<dbReference type="GO" id="GO:0044718">
    <property type="term" value="P:siderophore transmembrane transport"/>
    <property type="evidence" value="ECO:0007669"/>
    <property type="project" value="TreeGrafter"/>
</dbReference>
<keyword evidence="7" id="KW-0998">Cell outer membrane</keyword>
<keyword evidence="4" id="KW-0812">Transmembrane</keyword>
<sequence length="807" mass="91650">MLIERPGLCSICITFLILIFSTAAGHAQTKIRGSVVNAADHQGIPQANVTLTSSSGHYTTYTNDEGVFQQVLPAGSYQLEVHHVGYQLYAGNLDVKAGEGMLVDTIMLQGVPQQLDEVTVEGKRRLIEQKSDRMVIHVENSILASGMTALELLQRAPSVKVDEDGNINMRGKSDIGVLLNGKLSYLSPKELANVLKGTSSESIKSIELITNPSAKFDARGVGGLINIVMKDPASTPFSGSAQIFGGGGRKARYGAGANFQGQVGQWRWQGSFEHASRDEEEYRNFDRFYMDENNSYAGKSLQYSKTDEPLTTQQGSVGLEYAPSASMNLGLLYTGNFGNYRSFSNGYNDLYRTENERLTHTLTENSNDSRWQAHNVGFSYMQKIDEKKQLTADWDILYSRFDADQVLRSTIQQIGQSAAYLSARQIATPSTTRLQVAKIDYQQQVSDALTAELGWKSSWMQSDNSSLSDTLRSEVWIYDPQNSNHFMYKEQIHAAYMNVNFNLDKWGLIAGLRAERTQSSGELINESTAFDRQYTQLFPSVSVRYQPSNNHQLQLSYSRRINRPDYEDLNPFRYYIDAYVFWEGNPYLQPELANAYELNYTFYKNLHLSFYYTAVSNVMTSVLIQSPDQNRTIRSIHNIAGFQNYGLNANYSFSPFTFWSSQWNVNTFENRFFGSFRDERIYNKLWSYSLQTTNTYRLPKKWSAEWTAAYQSPQSDGVFRQKATGYVSLGLMKKMFEEKLNFKLAVDDLFKTNRYYTTSNAGNVFMDQRINLDSRIWRVSLGYSFGKSAEANSKKQSNQEQERVRGL</sequence>
<accession>A0A0B8T346</accession>
<evidence type="ECO:0000256" key="7">
    <source>
        <dbReference type="ARBA" id="ARBA00023237"/>
    </source>
</evidence>
<evidence type="ECO:0000313" key="10">
    <source>
        <dbReference type="Proteomes" id="UP000031802"/>
    </source>
</evidence>
<evidence type="ECO:0000256" key="6">
    <source>
        <dbReference type="ARBA" id="ARBA00023136"/>
    </source>
</evidence>
<dbReference type="GO" id="GO:0009279">
    <property type="term" value="C:cell outer membrane"/>
    <property type="evidence" value="ECO:0007669"/>
    <property type="project" value="UniProtKB-SubCell"/>
</dbReference>
<evidence type="ECO:0000256" key="5">
    <source>
        <dbReference type="ARBA" id="ARBA00022729"/>
    </source>
</evidence>
<evidence type="ECO:0000256" key="4">
    <source>
        <dbReference type="ARBA" id="ARBA00022692"/>
    </source>
</evidence>
<keyword evidence="5" id="KW-0732">Signal</keyword>
<dbReference type="Pfam" id="PF14905">
    <property type="entry name" value="OMP_b-brl_3"/>
    <property type="match status" value="1"/>
</dbReference>
<evidence type="ECO:0000256" key="1">
    <source>
        <dbReference type="ARBA" id="ARBA00004571"/>
    </source>
</evidence>
<comment type="caution">
    <text evidence="9">The sequence shown here is derived from an EMBL/GenBank/DDBJ whole genome shotgun (WGS) entry which is preliminary data.</text>
</comment>
<keyword evidence="3" id="KW-1134">Transmembrane beta strand</keyword>
<dbReference type="InterPro" id="IPR036942">
    <property type="entry name" value="Beta-barrel_TonB_sf"/>
</dbReference>
<dbReference type="InterPro" id="IPR008969">
    <property type="entry name" value="CarboxyPept-like_regulatory"/>
</dbReference>
<dbReference type="PANTHER" id="PTHR30069">
    <property type="entry name" value="TONB-DEPENDENT OUTER MEMBRANE RECEPTOR"/>
    <property type="match status" value="1"/>
</dbReference>
<dbReference type="Proteomes" id="UP000031802">
    <property type="component" value="Unassembled WGS sequence"/>
</dbReference>
<name>A0A0B8T346_9SPHI</name>
<dbReference type="EMBL" id="JJMU01000053">
    <property type="protein sequence ID" value="KGE13403.1"/>
    <property type="molecule type" value="Genomic_DNA"/>
</dbReference>
<dbReference type="Gene3D" id="2.40.170.20">
    <property type="entry name" value="TonB-dependent receptor, beta-barrel domain"/>
    <property type="match status" value="1"/>
</dbReference>
<dbReference type="Gene3D" id="2.60.40.1120">
    <property type="entry name" value="Carboxypeptidase-like, regulatory domain"/>
    <property type="match status" value="1"/>
</dbReference>
<feature type="domain" description="Outer membrane protein beta-barrel" evidence="8">
    <location>
        <begin position="385"/>
        <end position="783"/>
    </location>
</feature>
<dbReference type="SUPFAM" id="SSF49464">
    <property type="entry name" value="Carboxypeptidase regulatory domain-like"/>
    <property type="match status" value="1"/>
</dbReference>
<dbReference type="SUPFAM" id="SSF56935">
    <property type="entry name" value="Porins"/>
    <property type="match status" value="1"/>
</dbReference>
<evidence type="ECO:0000256" key="2">
    <source>
        <dbReference type="ARBA" id="ARBA00022448"/>
    </source>
</evidence>
<dbReference type="PATRIC" id="fig|1229276.3.peg.3033"/>
<reference evidence="10" key="1">
    <citation type="submission" date="2014-04" db="EMBL/GenBank/DDBJ databases">
        <title>Whole-Genome optical mapping and complete genome sequence of Sphingobacterium deserti sp. nov., a new spaces isolated from desert in the west of China.</title>
        <authorList>
            <person name="Teng C."/>
            <person name="Zhou Z."/>
            <person name="Li X."/>
            <person name="Chen M."/>
            <person name="Lin M."/>
            <person name="Wang L."/>
            <person name="Su S."/>
            <person name="Zhang C."/>
            <person name="Zhang W."/>
        </authorList>
    </citation>
    <scope>NUCLEOTIDE SEQUENCE [LARGE SCALE GENOMIC DNA]</scope>
    <source>
        <strain evidence="10">ACCC05744</strain>
    </source>
</reference>
<evidence type="ECO:0000259" key="8">
    <source>
        <dbReference type="Pfam" id="PF14905"/>
    </source>
</evidence>
<dbReference type="Pfam" id="PF13620">
    <property type="entry name" value="CarboxypepD_reg"/>
    <property type="match status" value="1"/>
</dbReference>
<dbReference type="PANTHER" id="PTHR30069:SF29">
    <property type="entry name" value="HEMOGLOBIN AND HEMOGLOBIN-HAPTOGLOBIN-BINDING PROTEIN 1-RELATED"/>
    <property type="match status" value="1"/>
</dbReference>
<comment type="subcellular location">
    <subcellularLocation>
        <location evidence="1">Cell outer membrane</location>
        <topology evidence="1">Multi-pass membrane protein</topology>
    </subcellularLocation>
</comment>
<dbReference type="InterPro" id="IPR039426">
    <property type="entry name" value="TonB-dep_rcpt-like"/>
</dbReference>
<proteinExistence type="predicted"/>
<keyword evidence="10" id="KW-1185">Reference proteome</keyword>
<dbReference type="OrthoDB" id="606851at2"/>
<dbReference type="InterPro" id="IPR037066">
    <property type="entry name" value="Plug_dom_sf"/>
</dbReference>
<keyword evidence="2" id="KW-0813">Transport</keyword>
<dbReference type="InterPro" id="IPR041700">
    <property type="entry name" value="OMP_b-brl_3"/>
</dbReference>
<organism evidence="9 10">
    <name type="scientific">Sphingobacterium deserti</name>
    <dbReference type="NCBI Taxonomy" id="1229276"/>
    <lineage>
        <taxon>Bacteria</taxon>
        <taxon>Pseudomonadati</taxon>
        <taxon>Bacteroidota</taxon>
        <taxon>Sphingobacteriia</taxon>
        <taxon>Sphingobacteriales</taxon>
        <taxon>Sphingobacteriaceae</taxon>
        <taxon>Sphingobacterium</taxon>
    </lineage>
</organism>
<protein>
    <submittedName>
        <fullName evidence="9">TonB-dependent receptor</fullName>
    </submittedName>
</protein>
<dbReference type="eggNOG" id="COG4771">
    <property type="taxonomic scope" value="Bacteria"/>
</dbReference>
<evidence type="ECO:0000256" key="3">
    <source>
        <dbReference type="ARBA" id="ARBA00022452"/>
    </source>
</evidence>
<gene>
    <name evidence="9" type="ORF">DI53_2934</name>
</gene>
<keyword evidence="9" id="KW-0675">Receptor</keyword>
<evidence type="ECO:0000313" key="9">
    <source>
        <dbReference type="EMBL" id="KGE13403.1"/>
    </source>
</evidence>
<reference evidence="9 10" key="2">
    <citation type="journal article" date="2015" name="PLoS ONE">
        <title>Whole-Genome Optical Mapping and Finished Genome Sequence of Sphingobacterium deserti sp. nov., a New Species Isolated from the Western Desert of China.</title>
        <authorList>
            <person name="Teng C."/>
            <person name="Zhou Z."/>
            <person name="Molnar I."/>
            <person name="Li X."/>
            <person name="Tang R."/>
            <person name="Chen M."/>
            <person name="Wang L."/>
            <person name="Su S."/>
            <person name="Zhang W."/>
            <person name="Lin M."/>
        </authorList>
    </citation>
    <scope>NUCLEOTIDE SEQUENCE [LARGE SCALE GENOMIC DNA]</scope>
    <source>
        <strain evidence="10">ACCC05744</strain>
    </source>
</reference>
<keyword evidence="6" id="KW-0472">Membrane</keyword>
<dbReference type="STRING" id="1229276.DI53_2934"/>
<dbReference type="AlphaFoldDB" id="A0A0B8T346"/>